<reference evidence="2 3" key="1">
    <citation type="journal article" date="2015" name="BMC Genomics">
        <title>Gene expression during zombie ant biting behavior reflects the complexity underlying fungal parasitic behavioral manipulation.</title>
        <authorList>
            <person name="de Bekker C."/>
            <person name="Ohm R.A."/>
            <person name="Loreto R.G."/>
            <person name="Sebastian A."/>
            <person name="Albert I."/>
            <person name="Merrow M."/>
            <person name="Brachmann A."/>
            <person name="Hughes D.P."/>
        </authorList>
    </citation>
    <scope>NUCLEOTIDE SEQUENCE [LARGE SCALE GENOMIC DNA]</scope>
    <source>
        <strain evidence="2 3">SC16a</strain>
    </source>
</reference>
<feature type="domain" description="Amidohydrolase 3" evidence="1">
    <location>
        <begin position="56"/>
        <end position="541"/>
    </location>
</feature>
<dbReference type="Gene3D" id="2.30.40.10">
    <property type="entry name" value="Urease, subunit C, domain 1"/>
    <property type="match status" value="1"/>
</dbReference>
<dbReference type="PANTHER" id="PTHR22642">
    <property type="entry name" value="IMIDAZOLONEPROPIONASE"/>
    <property type="match status" value="1"/>
</dbReference>
<dbReference type="SUPFAM" id="SSF51556">
    <property type="entry name" value="Metallo-dependent hydrolases"/>
    <property type="match status" value="1"/>
</dbReference>
<dbReference type="PANTHER" id="PTHR22642:SF20">
    <property type="entry name" value="AMIDOHYDROLASE 3 DOMAIN-CONTAINING PROTEIN"/>
    <property type="match status" value="1"/>
</dbReference>
<gene>
    <name evidence="2" type="ORF">XA68_15403</name>
</gene>
<protein>
    <recommendedName>
        <fullName evidence="1">Amidohydrolase 3 domain-containing protein</fullName>
    </recommendedName>
</protein>
<evidence type="ECO:0000313" key="2">
    <source>
        <dbReference type="EMBL" id="PFH57174.1"/>
    </source>
</evidence>
<evidence type="ECO:0000259" key="1">
    <source>
        <dbReference type="Pfam" id="PF07969"/>
    </source>
</evidence>
<dbReference type="InterPro" id="IPR033932">
    <property type="entry name" value="YtcJ-like"/>
</dbReference>
<keyword evidence="3" id="KW-1185">Reference proteome</keyword>
<dbReference type="SUPFAM" id="SSF51338">
    <property type="entry name" value="Composite domain of metallo-dependent hydrolases"/>
    <property type="match status" value="1"/>
</dbReference>
<comment type="caution">
    <text evidence="2">The sequence shown here is derived from an EMBL/GenBank/DDBJ whole genome shotgun (WGS) entry which is preliminary data.</text>
</comment>
<organism evidence="2 3">
    <name type="scientific">Ophiocordyceps unilateralis</name>
    <name type="common">Zombie-ant fungus</name>
    <name type="synonym">Torrubia unilateralis</name>
    <dbReference type="NCBI Taxonomy" id="268505"/>
    <lineage>
        <taxon>Eukaryota</taxon>
        <taxon>Fungi</taxon>
        <taxon>Dikarya</taxon>
        <taxon>Ascomycota</taxon>
        <taxon>Pezizomycotina</taxon>
        <taxon>Sordariomycetes</taxon>
        <taxon>Hypocreomycetidae</taxon>
        <taxon>Hypocreales</taxon>
        <taxon>Ophiocordycipitaceae</taxon>
        <taxon>Ophiocordyceps</taxon>
    </lineage>
</organism>
<dbReference type="GO" id="GO:0016810">
    <property type="term" value="F:hydrolase activity, acting on carbon-nitrogen (but not peptide) bonds"/>
    <property type="evidence" value="ECO:0007669"/>
    <property type="project" value="InterPro"/>
</dbReference>
<dbReference type="Pfam" id="PF07969">
    <property type="entry name" value="Amidohydro_3"/>
    <property type="match status" value="1"/>
</dbReference>
<dbReference type="InterPro" id="IPR032466">
    <property type="entry name" value="Metal_Hydrolase"/>
</dbReference>
<dbReference type="OrthoDB" id="3501663at2759"/>
<dbReference type="STRING" id="268505.A0A2A9P7K0"/>
<name>A0A2A9P7K0_OPHUN</name>
<accession>A0A2A9P7K0</accession>
<proteinExistence type="predicted"/>
<dbReference type="Gene3D" id="3.20.20.140">
    <property type="entry name" value="Metal-dependent hydrolases"/>
    <property type="match status" value="1"/>
</dbReference>
<evidence type="ECO:0000313" key="3">
    <source>
        <dbReference type="Proteomes" id="UP000037136"/>
    </source>
</evidence>
<dbReference type="InterPro" id="IPR011059">
    <property type="entry name" value="Metal-dep_hydrolase_composite"/>
</dbReference>
<sequence length="549" mass="58743">MPSFLVLHNGRFFREAEGAADFADCLVVDQASGTIAHIGSADDDAVRDARAAGAKTQDVQGRIVLPGLIDGHMHLLQTGEALGRPDLGPCKNLTEIRQRIRQHAAAHPELARIVCRGWLQEATAATGDVRAADLDDLDPRPIFVHTEDLHSAWCNSAALAELGVDDMPDPPGGCIHRDDKGRPTGYLSESAALGIAWPFVSGASSIEQRVSCIADAVNAYMAAGYTGLTELAMDNMSWEALRLFRSRQSNGRLPLDVAMYWLVLPRDSDDETIRQVDRAVELRSQLRAAGIQDCRVAGIKLLCDGVVDSCTAALREPYAHGTTSPDPVWPLDRLVSVMSRADAAGMQCALHAIGDAAIHQAIDALELVANPAARHRIEHLETCAPEDARRLGPLGIVASVQPVHSDPAIMGQWPRLLGPERCRHVFPYGALADAGAVLAIGTDSPTACLLPLPNLYTATTRRSAREPHRTDRTTPQFALSLAAGVAAATRGAAYSCFADTWAGSLEPGKAANLTVIDMSWDAEKLLDACVVETWVAGRIIFPANDNGQG</sequence>
<dbReference type="InterPro" id="IPR013108">
    <property type="entry name" value="Amidohydro_3"/>
</dbReference>
<reference evidence="2 3" key="2">
    <citation type="journal article" date="2017" name="Sci. Rep.">
        <title>Ant-infecting Ophiocordyceps genomes reveal a high diversity of potential behavioral manipulation genes and a possible major role for enterotoxins.</title>
        <authorList>
            <person name="de Bekker C."/>
            <person name="Ohm R.A."/>
            <person name="Evans H.C."/>
            <person name="Brachmann A."/>
            <person name="Hughes D.P."/>
        </authorList>
    </citation>
    <scope>NUCLEOTIDE SEQUENCE [LARGE SCALE GENOMIC DNA]</scope>
    <source>
        <strain evidence="2 3">SC16a</strain>
    </source>
</reference>
<dbReference type="AlphaFoldDB" id="A0A2A9P7K0"/>
<dbReference type="Gene3D" id="3.10.310.70">
    <property type="match status" value="1"/>
</dbReference>
<dbReference type="EMBL" id="LAZP02000444">
    <property type="protein sequence ID" value="PFH57174.1"/>
    <property type="molecule type" value="Genomic_DNA"/>
</dbReference>
<dbReference type="CDD" id="cd01300">
    <property type="entry name" value="YtcJ_like"/>
    <property type="match status" value="1"/>
</dbReference>
<dbReference type="Proteomes" id="UP000037136">
    <property type="component" value="Unassembled WGS sequence"/>
</dbReference>